<name>A0ABS6SQF5_9SPHN</name>
<keyword evidence="5" id="KW-0547">Nucleotide-binding</keyword>
<dbReference type="EMBL" id="JAGSPB010000003">
    <property type="protein sequence ID" value="MBV7267284.1"/>
    <property type="molecule type" value="Genomic_DNA"/>
</dbReference>
<evidence type="ECO:0000256" key="6">
    <source>
        <dbReference type="ARBA" id="ARBA00022840"/>
    </source>
</evidence>
<gene>
    <name evidence="8" type="primary">tsaE</name>
    <name evidence="8" type="ORF">KCG45_13945</name>
</gene>
<protein>
    <submittedName>
        <fullName evidence="8">tRNA (Adenosine(37)-N6)-threonylcarbamoyltransferase complex ATPase subunit type 1 TsaE</fullName>
    </submittedName>
</protein>
<accession>A0ABS6SQF5</accession>
<sequence>MSEERRYELPDLAAMTRFGAALAALIRPGDVIALEGGLGAGKTTLARAMIAALGYQGEVPSPTFTIVETYDAPPLRVPVVHADFYRLNDPSEVDEIGLDDYREGAALIAEWPDHAGGFSHETACLSITLENASETEDAGRIAIARAGADWLGRMP</sequence>
<dbReference type="Pfam" id="PF02367">
    <property type="entry name" value="TsaE"/>
    <property type="match status" value="1"/>
</dbReference>
<reference evidence="8 9" key="1">
    <citation type="submission" date="2021-04" db="EMBL/GenBank/DDBJ databases">
        <authorList>
            <person name="Pira H."/>
            <person name="Risdian C."/>
            <person name="Wink J."/>
        </authorList>
    </citation>
    <scope>NUCLEOTIDE SEQUENCE [LARGE SCALE GENOMIC DNA]</scope>
    <source>
        <strain evidence="8 9">WH131</strain>
    </source>
</reference>
<organism evidence="8 9">
    <name type="scientific">Erythrobacter ani</name>
    <dbReference type="NCBI Taxonomy" id="2827235"/>
    <lineage>
        <taxon>Bacteria</taxon>
        <taxon>Pseudomonadati</taxon>
        <taxon>Pseudomonadota</taxon>
        <taxon>Alphaproteobacteria</taxon>
        <taxon>Sphingomonadales</taxon>
        <taxon>Erythrobacteraceae</taxon>
        <taxon>Erythrobacter/Porphyrobacter group</taxon>
        <taxon>Erythrobacter</taxon>
    </lineage>
</organism>
<proteinExistence type="predicted"/>
<evidence type="ECO:0000313" key="8">
    <source>
        <dbReference type="EMBL" id="MBV7267284.1"/>
    </source>
</evidence>
<evidence type="ECO:0000256" key="7">
    <source>
        <dbReference type="ARBA" id="ARBA00022842"/>
    </source>
</evidence>
<dbReference type="PANTHER" id="PTHR33540">
    <property type="entry name" value="TRNA THREONYLCARBAMOYLADENOSINE BIOSYNTHESIS PROTEIN TSAE"/>
    <property type="match status" value="1"/>
</dbReference>
<dbReference type="Proteomes" id="UP000699975">
    <property type="component" value="Unassembled WGS sequence"/>
</dbReference>
<keyword evidence="7" id="KW-0460">Magnesium</keyword>
<evidence type="ECO:0000256" key="1">
    <source>
        <dbReference type="ARBA" id="ARBA00004496"/>
    </source>
</evidence>
<keyword evidence="3" id="KW-0819">tRNA processing</keyword>
<keyword evidence="6" id="KW-0067">ATP-binding</keyword>
<keyword evidence="9" id="KW-1185">Reference proteome</keyword>
<dbReference type="NCBIfam" id="TIGR00150">
    <property type="entry name" value="T6A_YjeE"/>
    <property type="match status" value="1"/>
</dbReference>
<comment type="caution">
    <text evidence="8">The sequence shown here is derived from an EMBL/GenBank/DDBJ whole genome shotgun (WGS) entry which is preliminary data.</text>
</comment>
<dbReference type="RefSeq" id="WP_218317906.1">
    <property type="nucleotide sequence ID" value="NZ_JAGSPB010000003.1"/>
</dbReference>
<dbReference type="InterPro" id="IPR003442">
    <property type="entry name" value="T6A_TsaE"/>
</dbReference>
<evidence type="ECO:0000256" key="2">
    <source>
        <dbReference type="ARBA" id="ARBA00022490"/>
    </source>
</evidence>
<dbReference type="PANTHER" id="PTHR33540:SF2">
    <property type="entry name" value="TRNA THREONYLCARBAMOYLADENOSINE BIOSYNTHESIS PROTEIN TSAE"/>
    <property type="match status" value="1"/>
</dbReference>
<evidence type="ECO:0000313" key="9">
    <source>
        <dbReference type="Proteomes" id="UP000699975"/>
    </source>
</evidence>
<comment type="subcellular location">
    <subcellularLocation>
        <location evidence="1">Cytoplasm</location>
    </subcellularLocation>
</comment>
<evidence type="ECO:0000256" key="5">
    <source>
        <dbReference type="ARBA" id="ARBA00022741"/>
    </source>
</evidence>
<evidence type="ECO:0000256" key="3">
    <source>
        <dbReference type="ARBA" id="ARBA00022694"/>
    </source>
</evidence>
<keyword evidence="2" id="KW-0963">Cytoplasm</keyword>
<keyword evidence="4" id="KW-0479">Metal-binding</keyword>
<evidence type="ECO:0000256" key="4">
    <source>
        <dbReference type="ARBA" id="ARBA00022723"/>
    </source>
</evidence>